<reference evidence="1" key="3">
    <citation type="submission" date="2010-09" db="EMBL/GenBank/DDBJ databases">
        <title>Annotation of Gaeumannomyces graminis var. tritici R3-111a-1.</title>
        <authorList>
            <consortium name="The Broad Institute Genome Sequencing Platform"/>
            <person name="Ma L.-J."/>
            <person name="Dead R."/>
            <person name="Young S.K."/>
            <person name="Zeng Q."/>
            <person name="Gargeya S."/>
            <person name="Fitzgerald M."/>
            <person name="Haas B."/>
            <person name="Abouelleil A."/>
            <person name="Alvarado L."/>
            <person name="Arachchi H.M."/>
            <person name="Berlin A."/>
            <person name="Brown A."/>
            <person name="Chapman S.B."/>
            <person name="Chen Z."/>
            <person name="Dunbar C."/>
            <person name="Freedman E."/>
            <person name="Gearin G."/>
            <person name="Gellesch M."/>
            <person name="Goldberg J."/>
            <person name="Griggs A."/>
            <person name="Gujja S."/>
            <person name="Heiman D."/>
            <person name="Howarth C."/>
            <person name="Larson L."/>
            <person name="Lui A."/>
            <person name="MacDonald P.J.P."/>
            <person name="Mehta T."/>
            <person name="Montmayeur A."/>
            <person name="Murphy C."/>
            <person name="Neiman D."/>
            <person name="Pearson M."/>
            <person name="Priest M."/>
            <person name="Roberts A."/>
            <person name="Saif S."/>
            <person name="Shea T."/>
            <person name="Shenoy N."/>
            <person name="Sisk P."/>
            <person name="Stolte C."/>
            <person name="Sykes S."/>
            <person name="Yandava C."/>
            <person name="Wortman J."/>
            <person name="Nusbaum C."/>
            <person name="Birren B."/>
        </authorList>
    </citation>
    <scope>NUCLEOTIDE SEQUENCE</scope>
    <source>
        <strain evidence="1">R3-111a-1</strain>
    </source>
</reference>
<reference evidence="1" key="2">
    <citation type="submission" date="2010-07" db="EMBL/GenBank/DDBJ databases">
        <authorList>
            <consortium name="The Broad Institute Genome Sequencing Platform"/>
            <consortium name="Broad Institute Genome Sequencing Center for Infectious Disease"/>
            <person name="Ma L.-J."/>
            <person name="Dead R."/>
            <person name="Young S."/>
            <person name="Zeng Q."/>
            <person name="Koehrsen M."/>
            <person name="Alvarado L."/>
            <person name="Berlin A."/>
            <person name="Chapman S.B."/>
            <person name="Chen Z."/>
            <person name="Freedman E."/>
            <person name="Gellesch M."/>
            <person name="Goldberg J."/>
            <person name="Griggs A."/>
            <person name="Gujja S."/>
            <person name="Heilman E.R."/>
            <person name="Heiman D."/>
            <person name="Hepburn T."/>
            <person name="Howarth C."/>
            <person name="Jen D."/>
            <person name="Larson L."/>
            <person name="Mehta T."/>
            <person name="Neiman D."/>
            <person name="Pearson M."/>
            <person name="Roberts A."/>
            <person name="Saif S."/>
            <person name="Shea T."/>
            <person name="Shenoy N."/>
            <person name="Sisk P."/>
            <person name="Stolte C."/>
            <person name="Sykes S."/>
            <person name="Walk T."/>
            <person name="White J."/>
            <person name="Yandava C."/>
            <person name="Haas B."/>
            <person name="Nusbaum C."/>
            <person name="Birren B."/>
        </authorList>
    </citation>
    <scope>NUCLEOTIDE SEQUENCE</scope>
    <source>
        <strain evidence="1">R3-111a-1</strain>
    </source>
</reference>
<organism evidence="1">
    <name type="scientific">Gaeumannomyces tritici (strain R3-111a-1)</name>
    <name type="common">Wheat and barley take-all root rot fungus</name>
    <name type="synonym">Gaeumannomyces graminis var. tritici</name>
    <dbReference type="NCBI Taxonomy" id="644352"/>
    <lineage>
        <taxon>Eukaryota</taxon>
        <taxon>Fungi</taxon>
        <taxon>Dikarya</taxon>
        <taxon>Ascomycota</taxon>
        <taxon>Pezizomycotina</taxon>
        <taxon>Sordariomycetes</taxon>
        <taxon>Sordariomycetidae</taxon>
        <taxon>Magnaporthales</taxon>
        <taxon>Magnaporthaceae</taxon>
        <taxon>Gaeumannomyces</taxon>
    </lineage>
</organism>
<name>J3NHW9_GAET3</name>
<sequence length="106" mass="11785">MARIWYPSIGFPFESRHIMAPAFGANRYGISLALVAVRQCVLWIEAEPRDREPTELHGCNLELCRMDRAWISGAPDVGSTETGRSNHGPFREIEVSCRAASPNGQV</sequence>
<reference evidence="2" key="5">
    <citation type="submission" date="2018-04" db="UniProtKB">
        <authorList>
            <consortium name="EnsemblFungi"/>
        </authorList>
    </citation>
    <scope>IDENTIFICATION</scope>
    <source>
        <strain evidence="2">R3-111a-1</strain>
    </source>
</reference>
<reference evidence="2" key="4">
    <citation type="journal article" date="2015" name="G3 (Bethesda)">
        <title>Genome sequences of three phytopathogenic species of the Magnaporthaceae family of fungi.</title>
        <authorList>
            <person name="Okagaki L.H."/>
            <person name="Nunes C.C."/>
            <person name="Sailsbery J."/>
            <person name="Clay B."/>
            <person name="Brown D."/>
            <person name="John T."/>
            <person name="Oh Y."/>
            <person name="Young N."/>
            <person name="Fitzgerald M."/>
            <person name="Haas B.J."/>
            <person name="Zeng Q."/>
            <person name="Young S."/>
            <person name="Adiconis X."/>
            <person name="Fan L."/>
            <person name="Levin J.Z."/>
            <person name="Mitchell T.K."/>
            <person name="Okubara P.A."/>
            <person name="Farman M.L."/>
            <person name="Kohn L.M."/>
            <person name="Birren B."/>
            <person name="Ma L.-J."/>
            <person name="Dean R.A."/>
        </authorList>
    </citation>
    <scope>NUCLEOTIDE SEQUENCE</scope>
    <source>
        <strain evidence="2">R3-111a-1</strain>
    </source>
</reference>
<dbReference type="EnsemblFungi" id="EJT80862">
    <property type="protein sequence ID" value="EJT80862"/>
    <property type="gene ID" value="GGTG_00855"/>
</dbReference>
<evidence type="ECO:0000313" key="2">
    <source>
        <dbReference type="EnsemblFungi" id="EJT80862"/>
    </source>
</evidence>
<reference evidence="3" key="1">
    <citation type="submission" date="2010-07" db="EMBL/GenBank/DDBJ databases">
        <title>The genome sequence of Gaeumannomyces graminis var. tritici strain R3-111a-1.</title>
        <authorList>
            <consortium name="The Broad Institute Genome Sequencing Platform"/>
            <person name="Ma L.-J."/>
            <person name="Dead R."/>
            <person name="Young S."/>
            <person name="Zeng Q."/>
            <person name="Koehrsen M."/>
            <person name="Alvarado L."/>
            <person name="Berlin A."/>
            <person name="Chapman S.B."/>
            <person name="Chen Z."/>
            <person name="Freedman E."/>
            <person name="Gellesch M."/>
            <person name="Goldberg J."/>
            <person name="Griggs A."/>
            <person name="Gujja S."/>
            <person name="Heilman E.R."/>
            <person name="Heiman D."/>
            <person name="Hepburn T."/>
            <person name="Howarth C."/>
            <person name="Jen D."/>
            <person name="Larson L."/>
            <person name="Mehta T."/>
            <person name="Neiman D."/>
            <person name="Pearson M."/>
            <person name="Roberts A."/>
            <person name="Saif S."/>
            <person name="Shea T."/>
            <person name="Shenoy N."/>
            <person name="Sisk P."/>
            <person name="Stolte C."/>
            <person name="Sykes S."/>
            <person name="Walk T."/>
            <person name="White J."/>
            <person name="Yandava C."/>
            <person name="Haas B."/>
            <person name="Nusbaum C."/>
            <person name="Birren B."/>
        </authorList>
    </citation>
    <scope>NUCLEOTIDE SEQUENCE [LARGE SCALE GENOMIC DNA]</scope>
    <source>
        <strain evidence="3">R3-111a-1</strain>
    </source>
</reference>
<accession>J3NHW9</accession>
<proteinExistence type="predicted"/>
<dbReference type="GeneID" id="20341313"/>
<dbReference type="VEuPathDB" id="FungiDB:GGTG_00855"/>
<dbReference type="EMBL" id="GL385395">
    <property type="protein sequence ID" value="EJT80862.1"/>
    <property type="molecule type" value="Genomic_DNA"/>
</dbReference>
<dbReference type="AlphaFoldDB" id="J3NHW9"/>
<dbReference type="Proteomes" id="UP000006039">
    <property type="component" value="Unassembled WGS sequence"/>
</dbReference>
<gene>
    <name evidence="2" type="primary">20341313</name>
    <name evidence="1" type="ORF">GGTG_00855</name>
</gene>
<evidence type="ECO:0000313" key="3">
    <source>
        <dbReference type="Proteomes" id="UP000006039"/>
    </source>
</evidence>
<evidence type="ECO:0000313" key="1">
    <source>
        <dbReference type="EMBL" id="EJT80862.1"/>
    </source>
</evidence>
<protein>
    <submittedName>
        <fullName evidence="1 2">Uncharacterized protein</fullName>
    </submittedName>
</protein>
<keyword evidence="3" id="KW-1185">Reference proteome</keyword>
<dbReference type="HOGENOM" id="CLU_2223450_0_0_1"/>
<dbReference type="RefSeq" id="XP_009216871.1">
    <property type="nucleotide sequence ID" value="XM_009218607.1"/>
</dbReference>